<evidence type="ECO:0000313" key="5">
    <source>
        <dbReference type="Proteomes" id="UP001212337"/>
    </source>
</evidence>
<evidence type="ECO:0000313" key="4">
    <source>
        <dbReference type="Proteomes" id="UP000330809"/>
    </source>
</evidence>
<gene>
    <name evidence="3" type="ORF">NCTC10754_04221</name>
    <name evidence="2" type="ORF">PI499_11240</name>
</gene>
<reference evidence="3 4" key="1">
    <citation type="submission" date="2019-02" db="EMBL/GenBank/DDBJ databases">
        <authorList>
            <consortium name="Pathogen Informatics"/>
        </authorList>
    </citation>
    <scope>NUCLEOTIDE SEQUENCE [LARGE SCALE GENOMIC DNA]</scope>
    <source>
        <strain evidence="3 4">3012STDY7103891</strain>
    </source>
</reference>
<evidence type="ECO:0000256" key="1">
    <source>
        <dbReference type="SAM" id="Phobius"/>
    </source>
</evidence>
<reference evidence="2 5" key="2">
    <citation type="submission" date="2023-01" db="EMBL/GenBank/DDBJ databases">
        <title>Effects of deletion of Siderophore biosynthase gene in Pseudomonas fragi on quorum sensing and spoliage ability.</title>
        <authorList>
            <person name="Cui F."/>
            <person name="Wang D."/>
            <person name="Liu J."/>
            <person name="Wang Q."/>
            <person name="Li T."/>
            <person name="Li J."/>
        </authorList>
    </citation>
    <scope>NUCLEOTIDE SEQUENCE [LARGE SCALE GENOMIC DNA]</scope>
    <source>
        <strain evidence="2 5">MS-10</strain>
    </source>
</reference>
<feature type="transmembrane region" description="Helical" evidence="1">
    <location>
        <begin position="114"/>
        <end position="138"/>
    </location>
</feature>
<name>A0A266NK01_PSEFR</name>
<dbReference type="Proteomes" id="UP001212337">
    <property type="component" value="Unassembled WGS sequence"/>
</dbReference>
<dbReference type="RefSeq" id="WP_095002231.1">
    <property type="nucleotide sequence ID" value="NZ_CAACYJ010000040.1"/>
</dbReference>
<dbReference type="AlphaFoldDB" id="A0A266NK01"/>
<organism evidence="3 4">
    <name type="scientific">Pseudomonas fragi</name>
    <dbReference type="NCBI Taxonomy" id="296"/>
    <lineage>
        <taxon>Bacteria</taxon>
        <taxon>Pseudomonadati</taxon>
        <taxon>Pseudomonadota</taxon>
        <taxon>Gammaproteobacteria</taxon>
        <taxon>Pseudomonadales</taxon>
        <taxon>Pseudomonadaceae</taxon>
        <taxon>Pseudomonas</taxon>
    </lineage>
</organism>
<dbReference type="EMBL" id="CAACYJ010000040">
    <property type="protein sequence ID" value="VFB21553.1"/>
    <property type="molecule type" value="Genomic_DNA"/>
</dbReference>
<accession>A0A266NK01</accession>
<keyword evidence="5" id="KW-1185">Reference proteome</keyword>
<sequence>MSRRPAFDCAAVILRDKTVTSHTSGSVTTTKQGNNVSVSNNIGTHVKLEALLEFQNGDLLPAILIDESLHAPVGKKILMAFKSGEPVAYQVTPNGEIYTLGYISERETFTFQDFIMFALPGVGTFFSLASLAVTQTYYEHGEFKTYNGNKIVVAAGLAVTALSVYIAKGWFGYVVGTALTAVGFSISAIIGNSKANEGRKLMLREIKNEFDKLKAEL</sequence>
<evidence type="ECO:0000313" key="2">
    <source>
        <dbReference type="EMBL" id="MDA7022451.1"/>
    </source>
</evidence>
<dbReference type="Proteomes" id="UP000330809">
    <property type="component" value="Unassembled WGS sequence"/>
</dbReference>
<proteinExistence type="predicted"/>
<keyword evidence="1" id="KW-1133">Transmembrane helix</keyword>
<dbReference type="GeneID" id="89543768"/>
<keyword evidence="1" id="KW-0472">Membrane</keyword>
<feature type="transmembrane region" description="Helical" evidence="1">
    <location>
        <begin position="150"/>
        <end position="167"/>
    </location>
</feature>
<feature type="transmembrane region" description="Helical" evidence="1">
    <location>
        <begin position="173"/>
        <end position="192"/>
    </location>
</feature>
<protein>
    <submittedName>
        <fullName evidence="3">Uncharacterized protein</fullName>
    </submittedName>
</protein>
<evidence type="ECO:0000313" key="3">
    <source>
        <dbReference type="EMBL" id="VFB21553.1"/>
    </source>
</evidence>
<dbReference type="EMBL" id="JAQJVI010000011">
    <property type="protein sequence ID" value="MDA7022451.1"/>
    <property type="molecule type" value="Genomic_DNA"/>
</dbReference>
<keyword evidence="1" id="KW-0812">Transmembrane</keyword>